<name>A0A5Q5BSY3_MYCSS</name>
<geneLocation type="plasmid" evidence="1">
    <name>Plasmid1</name>
</geneLocation>
<protein>
    <submittedName>
        <fullName evidence="1">Uncharacterized protein</fullName>
    </submittedName>
</protein>
<sequence>MPDPTAATVITAAPVTGGDPRVYTDPYPDAKGSDLVQERCGKCGGDGMYHAPSGFVIQNPYGPRGDAIKGCFDCRGVGHRFVKVSSVRTRLRRAVKATLQRDAEAAVRAAAADQRAAAEYAAAWDTARAEQARRAALNNTPAGEPGQRLKGVAGTVEVAMNIEVTGFRGYGTGVKRLVVVKLDGGQVLKTFGAGASLYAVARGDRVTVSGTIAGFDDYRGQTQTVLTRTKLRVDVPAAAHVDITAGDLVEIAGDWYPVVRVDDDVHVRVTLGEQSWTSRIGRDTITGHRSG</sequence>
<proteinExistence type="predicted"/>
<gene>
    <name evidence="1" type="ordered locus">Mmcs_5465</name>
</gene>
<dbReference type="EMBL" id="CP000385">
    <property type="protein sequence ID" value="ABG11565.1"/>
    <property type="molecule type" value="Genomic_DNA"/>
</dbReference>
<dbReference type="KEGG" id="mmc:Mmcs_5465"/>
<evidence type="ECO:0000313" key="1">
    <source>
        <dbReference type="EMBL" id="ABG11565.1"/>
    </source>
</evidence>
<keyword evidence="1" id="KW-0614">Plasmid</keyword>
<organism evidence="1">
    <name type="scientific">Mycobacterium sp. (strain MCS)</name>
    <dbReference type="NCBI Taxonomy" id="164756"/>
    <lineage>
        <taxon>Bacteria</taxon>
        <taxon>Bacillati</taxon>
        <taxon>Actinomycetota</taxon>
        <taxon>Actinomycetes</taxon>
        <taxon>Mycobacteriales</taxon>
        <taxon>Mycobacteriaceae</taxon>
        <taxon>Mycobacterium</taxon>
    </lineage>
</organism>
<dbReference type="AlphaFoldDB" id="A0A5Q5BSY3"/>
<reference evidence="1" key="1">
    <citation type="submission" date="2006-06" db="EMBL/GenBank/DDBJ databases">
        <title>Complete sequence of plasmid of Mycobacterium sp. MCS.</title>
        <authorList>
            <consortium name="US DOE Joint Genome Institute"/>
            <person name="Copeland A."/>
            <person name="Lucas S."/>
            <person name="Lapidus A."/>
            <person name="Barry K."/>
            <person name="Detter J.C."/>
            <person name="Glavina del Rio T."/>
            <person name="Hammon N."/>
            <person name="Israni S."/>
            <person name="Dalin E."/>
            <person name="Tice H."/>
            <person name="Pitluck S."/>
            <person name="Martinez M."/>
            <person name="Schmutz J."/>
            <person name="Larimer F."/>
            <person name="Land M."/>
            <person name="Hauser L."/>
            <person name="Kyrpides N."/>
            <person name="Kim E."/>
            <person name="Miller C.D."/>
            <person name="Hughes J.E."/>
            <person name="Anderson A.J."/>
            <person name="Sims R.C."/>
            <person name="Richardson P."/>
        </authorList>
    </citation>
    <scope>NUCLEOTIDE SEQUENCE [LARGE SCALE GENOMIC DNA]</scope>
    <source>
        <strain evidence="1">MCS</strain>
        <plasmid evidence="1">Plasmid1</plasmid>
    </source>
</reference>
<accession>A0A5Q5BSY3</accession>